<dbReference type="Gene3D" id="1.10.10.10">
    <property type="entry name" value="Winged helix-like DNA-binding domain superfamily/Winged helix DNA-binding domain"/>
    <property type="match status" value="2"/>
</dbReference>
<evidence type="ECO:0000313" key="2">
    <source>
        <dbReference type="EMBL" id="KJL25771.1"/>
    </source>
</evidence>
<feature type="domain" description="HTH asnC-type" evidence="1">
    <location>
        <begin position="9"/>
        <end position="44"/>
    </location>
</feature>
<keyword evidence="3" id="KW-1185">Reference proteome</keyword>
<proteinExistence type="predicted"/>
<gene>
    <name evidence="2" type="ORF">RL72_01257</name>
</gene>
<dbReference type="Pfam" id="PF13412">
    <property type="entry name" value="HTH_24"/>
    <property type="match status" value="1"/>
</dbReference>
<evidence type="ECO:0000313" key="3">
    <source>
        <dbReference type="Proteomes" id="UP000033448"/>
    </source>
</evidence>
<dbReference type="Pfam" id="PF13404">
    <property type="entry name" value="HTH_AsnC-type"/>
    <property type="match status" value="1"/>
</dbReference>
<keyword evidence="2" id="KW-0238">DNA-binding</keyword>
<dbReference type="GO" id="GO:0043565">
    <property type="term" value="F:sequence-specific DNA binding"/>
    <property type="evidence" value="ECO:0007669"/>
    <property type="project" value="InterPro"/>
</dbReference>
<dbReference type="InterPro" id="IPR036388">
    <property type="entry name" value="WH-like_DNA-bd_sf"/>
</dbReference>
<dbReference type="PANTHER" id="PTHR30154">
    <property type="entry name" value="LEUCINE-RESPONSIVE REGULATORY PROTEIN"/>
    <property type="match status" value="1"/>
</dbReference>
<dbReference type="RefSeq" id="WP_169748217.1">
    <property type="nucleotide sequence ID" value="NZ_JYIT01000068.1"/>
</dbReference>
<reference evidence="2 3" key="1">
    <citation type="submission" date="2015-02" db="EMBL/GenBank/DDBJ databases">
        <title>Draft genome sequences of ten Microbacterium spp. with emphasis on heavy metal contaminated environments.</title>
        <authorList>
            <person name="Corretto E."/>
        </authorList>
    </citation>
    <scope>NUCLEOTIDE SEQUENCE [LARGE SCALE GENOMIC DNA]</scope>
    <source>
        <strain evidence="2 3">DSM 23848</strain>
    </source>
</reference>
<comment type="caution">
    <text evidence="2">The sequence shown here is derived from an EMBL/GenBank/DDBJ whole genome shotgun (WGS) entry which is preliminary data.</text>
</comment>
<name>A0A0F0L2P6_9MICO</name>
<dbReference type="PATRIC" id="fig|582680.7.peg.1296"/>
<dbReference type="EMBL" id="JYIT01000068">
    <property type="protein sequence ID" value="KJL25771.1"/>
    <property type="molecule type" value="Genomic_DNA"/>
</dbReference>
<dbReference type="GO" id="GO:0005829">
    <property type="term" value="C:cytosol"/>
    <property type="evidence" value="ECO:0007669"/>
    <property type="project" value="TreeGrafter"/>
</dbReference>
<organism evidence="2 3">
    <name type="scientific">Microbacterium azadirachtae</name>
    <dbReference type="NCBI Taxonomy" id="582680"/>
    <lineage>
        <taxon>Bacteria</taxon>
        <taxon>Bacillati</taxon>
        <taxon>Actinomycetota</taxon>
        <taxon>Actinomycetes</taxon>
        <taxon>Micrococcales</taxon>
        <taxon>Microbacteriaceae</taxon>
        <taxon>Microbacterium</taxon>
    </lineage>
</organism>
<dbReference type="InterPro" id="IPR000485">
    <property type="entry name" value="AsnC-type_HTH_dom"/>
</dbReference>
<dbReference type="SUPFAM" id="SSF46785">
    <property type="entry name" value="Winged helix' DNA-binding domain"/>
    <property type="match status" value="1"/>
</dbReference>
<dbReference type="Proteomes" id="UP000033448">
    <property type="component" value="Unassembled WGS sequence"/>
</dbReference>
<dbReference type="AlphaFoldDB" id="A0A0F0L2P6"/>
<protein>
    <submittedName>
        <fullName evidence="2">DNA-binding transcriptional regulator AsnC</fullName>
    </submittedName>
</protein>
<accession>A0A0F0L2P6</accession>
<dbReference type="InterPro" id="IPR036390">
    <property type="entry name" value="WH_DNA-bd_sf"/>
</dbReference>
<dbReference type="PANTHER" id="PTHR30154:SF34">
    <property type="entry name" value="TRANSCRIPTIONAL REGULATOR AZLB"/>
    <property type="match status" value="1"/>
</dbReference>
<evidence type="ECO:0000259" key="1">
    <source>
        <dbReference type="Pfam" id="PF13404"/>
    </source>
</evidence>
<dbReference type="GO" id="GO:0043200">
    <property type="term" value="P:response to amino acid"/>
    <property type="evidence" value="ECO:0007669"/>
    <property type="project" value="TreeGrafter"/>
</dbReference>
<sequence>METTDPRVLDEVDLAVVHALQLDARAPWTRIAAAIGVDAATVVRHWSALTDEGLAWLTAWPTAERWASTTDLALVLVHPGIAPDAQAAIVRRPWVLGVDETSAGLLVLVAASEGLPQLGERVCALEADATVVRMDVAATVAAEDSTWRLPVLSAAQQRLLRPAPGGTRASAADTARPLKPHVVADIADVLEEDPRMPSAALAARLGVSEATARRAVERATATGLLRFGCDLAMPAAGYRRGAVLWARSADPEAAAARAARLPEAHRAGVAVGPAPVFACVRARSLTALPAIERSWGQDVEIVDRWTVLRSVKRNGHELDASGRSIARIPPWW</sequence>